<name>A0ABQ6A4I5_9PROT</name>
<protein>
    <submittedName>
        <fullName evidence="1">Uncharacterized protein</fullName>
    </submittedName>
</protein>
<dbReference type="Proteomes" id="UP001156641">
    <property type="component" value="Unassembled WGS sequence"/>
</dbReference>
<reference evidence="2" key="1">
    <citation type="journal article" date="2019" name="Int. J. Syst. Evol. Microbiol.">
        <title>The Global Catalogue of Microorganisms (GCM) 10K type strain sequencing project: providing services to taxonomists for standard genome sequencing and annotation.</title>
        <authorList>
            <consortium name="The Broad Institute Genomics Platform"/>
            <consortium name="The Broad Institute Genome Sequencing Center for Infectious Disease"/>
            <person name="Wu L."/>
            <person name="Ma J."/>
        </authorList>
    </citation>
    <scope>NUCLEOTIDE SEQUENCE [LARGE SCALE GENOMIC DNA]</scope>
    <source>
        <strain evidence="2">NBRC 112502</strain>
    </source>
</reference>
<comment type="caution">
    <text evidence="1">The sequence shown here is derived from an EMBL/GenBank/DDBJ whole genome shotgun (WGS) entry which is preliminary data.</text>
</comment>
<sequence length="87" mass="10016">MSEAAVTPLQSYDPEWAARWEDANAAFERLKALAMARDPSDAGYERAVEAMELAVAEMENAYAAQFRTVEEYVAWRLQWLWKSQPCR</sequence>
<evidence type="ECO:0000313" key="2">
    <source>
        <dbReference type="Proteomes" id="UP001156641"/>
    </source>
</evidence>
<organism evidence="1 2">
    <name type="scientific">Acidocella aquatica</name>
    <dbReference type="NCBI Taxonomy" id="1922313"/>
    <lineage>
        <taxon>Bacteria</taxon>
        <taxon>Pseudomonadati</taxon>
        <taxon>Pseudomonadota</taxon>
        <taxon>Alphaproteobacteria</taxon>
        <taxon>Acetobacterales</taxon>
        <taxon>Acidocellaceae</taxon>
        <taxon>Acidocella</taxon>
    </lineage>
</organism>
<keyword evidence="2" id="KW-1185">Reference proteome</keyword>
<dbReference type="RefSeq" id="WP_284257288.1">
    <property type="nucleotide sequence ID" value="NZ_BSOS01000026.1"/>
</dbReference>
<gene>
    <name evidence="1" type="ORF">GCM10010909_12670</name>
</gene>
<dbReference type="EMBL" id="BSOS01000026">
    <property type="protein sequence ID" value="GLR66587.1"/>
    <property type="molecule type" value="Genomic_DNA"/>
</dbReference>
<accession>A0ABQ6A4I5</accession>
<proteinExistence type="predicted"/>
<evidence type="ECO:0000313" key="1">
    <source>
        <dbReference type="EMBL" id="GLR66587.1"/>
    </source>
</evidence>